<sequence>MSTSNNRLNRARRRRLSLAIVTANGAGATSGVITQAVCSDPTIAVLVGTFVSGVVADGLLQVVGARNERDTYDDEHVAELDDGYGDLDREVVGQGRDEGQHGDGHVDARDDDVRELGAGHVGLGHRRHRGAAGHGYARCTEDEGHQHSARQLHVPARRRSQVTVPQNLRHRHLHRWGQRFVRRFHERTVGQQADRRRDAS</sequence>
<geneLocation type="plasmid" evidence="2">
    <name>p1</name>
</geneLocation>
<name>A0A940Y4Z0_9ACTN</name>
<organism evidence="2 3">
    <name type="scientific">Streptomyces liliiviolaceus</name>
    <dbReference type="NCBI Taxonomy" id="2823109"/>
    <lineage>
        <taxon>Bacteria</taxon>
        <taxon>Bacillati</taxon>
        <taxon>Actinomycetota</taxon>
        <taxon>Actinomycetes</taxon>
        <taxon>Kitasatosporales</taxon>
        <taxon>Streptomycetaceae</taxon>
        <taxon>Streptomyces</taxon>
    </lineage>
</organism>
<keyword evidence="2" id="KW-0614">Plasmid</keyword>
<dbReference type="RefSeq" id="WP_210894657.1">
    <property type="nucleotide sequence ID" value="NZ_JAGPYQ010000004.1"/>
</dbReference>
<evidence type="ECO:0000313" key="2">
    <source>
        <dbReference type="EMBL" id="MBQ0855698.1"/>
    </source>
</evidence>
<dbReference type="Proteomes" id="UP000677413">
    <property type="component" value="Unassembled WGS sequence"/>
</dbReference>
<gene>
    <name evidence="2" type="ORF">J8N05_46935</name>
</gene>
<feature type="compositionally biased region" description="Basic residues" evidence="1">
    <location>
        <begin position="147"/>
        <end position="159"/>
    </location>
</feature>
<dbReference type="AlphaFoldDB" id="A0A940Y4Z0"/>
<accession>A0A940Y4Z0</accession>
<evidence type="ECO:0000313" key="3">
    <source>
        <dbReference type="Proteomes" id="UP000677413"/>
    </source>
</evidence>
<feature type="region of interest" description="Disordered" evidence="1">
    <location>
        <begin position="140"/>
        <end position="159"/>
    </location>
</feature>
<dbReference type="EMBL" id="JAGPYQ010000004">
    <property type="protein sequence ID" value="MBQ0855698.1"/>
    <property type="molecule type" value="Genomic_DNA"/>
</dbReference>
<reference evidence="2 3" key="1">
    <citation type="submission" date="2021-04" db="EMBL/GenBank/DDBJ databases">
        <authorList>
            <person name="Tang X."/>
            <person name="Zhou X."/>
            <person name="Chen X."/>
            <person name="Cernava T."/>
            <person name="Zhang C."/>
        </authorList>
    </citation>
    <scope>NUCLEOTIDE SEQUENCE [LARGE SCALE GENOMIC DNA]</scope>
    <source>
        <strain evidence="2 3">BH-SS-21</strain>
        <plasmid evidence="2">p1</plasmid>
    </source>
</reference>
<proteinExistence type="predicted"/>
<keyword evidence="3" id="KW-1185">Reference proteome</keyword>
<protein>
    <submittedName>
        <fullName evidence="2">Uncharacterized protein</fullName>
    </submittedName>
</protein>
<comment type="caution">
    <text evidence="2">The sequence shown here is derived from an EMBL/GenBank/DDBJ whole genome shotgun (WGS) entry which is preliminary data.</text>
</comment>
<evidence type="ECO:0000256" key="1">
    <source>
        <dbReference type="SAM" id="MobiDB-lite"/>
    </source>
</evidence>